<evidence type="ECO:0000313" key="7">
    <source>
        <dbReference type="Proteomes" id="UP000621510"/>
    </source>
</evidence>
<dbReference type="EMBL" id="JAERRG010000022">
    <property type="protein sequence ID" value="MBL1118323.1"/>
    <property type="molecule type" value="Genomic_DNA"/>
</dbReference>
<evidence type="ECO:0000256" key="4">
    <source>
        <dbReference type="SAM" id="Phobius"/>
    </source>
</evidence>
<dbReference type="PANTHER" id="PTHR10434">
    <property type="entry name" value="1-ACYL-SN-GLYCEROL-3-PHOSPHATE ACYLTRANSFERASE"/>
    <property type="match status" value="1"/>
</dbReference>
<keyword evidence="4" id="KW-1133">Transmembrane helix</keyword>
<feature type="transmembrane region" description="Helical" evidence="4">
    <location>
        <begin position="441"/>
        <end position="460"/>
    </location>
</feature>
<feature type="transmembrane region" description="Helical" evidence="4">
    <location>
        <begin position="417"/>
        <end position="434"/>
    </location>
</feature>
<sequence length="461" mass="48399">MTKDAPTGSLSTVRSDTGGDTRPGRLVTGEVSGEVHGGLSGEVPGEVPGGVSGGVSGGAADEAAGAARAAGRPPRPAFRLLVAAWLRRRFWRTVLFLTGGLTVKGKLPKSGCVVVANHSSHADTAVLLAALGVARAPRVAAAADYWFRNRVRRLVCSVLAAAFPVRRHGGGYSDLQDIAGPMLRAGHAVVVFPEGTRGAGRVGTFRRGAVELAVSNGVPVVPVALSGTAELLPKRGRLRPHAVRVRIGRPLTDPDADTARTAVLELLAECRPRDSRVRRRIARLAMSWTGLGLVAAWSFTEALSWPLLPELALAVLCVAAPRAGLRLTVSAAVASVAGGLVALALYSGTSVDLPQPLTTTRMHTTAQKEIRSEGARAVRHQPASGIPYKVYAAEAGRAGVPAGEWVLRSTAARGQRIVGVGVVLTLIGVLTQRWRRFFPQYLIFVGVAFIALFTLVIGSWR</sequence>
<proteinExistence type="predicted"/>
<dbReference type="PANTHER" id="PTHR10434:SF11">
    <property type="entry name" value="1-ACYL-SN-GLYCEROL-3-PHOSPHATE ACYLTRANSFERASE"/>
    <property type="match status" value="1"/>
</dbReference>
<dbReference type="Pfam" id="PF01553">
    <property type="entry name" value="Acyltransferase"/>
    <property type="match status" value="1"/>
</dbReference>
<dbReference type="InterPro" id="IPR002123">
    <property type="entry name" value="Plipid/glycerol_acylTrfase"/>
</dbReference>
<name>A0ABS1Q0Y0_9ACTN</name>
<keyword evidence="4" id="KW-0472">Membrane</keyword>
<keyword evidence="1" id="KW-0808">Transferase</keyword>
<reference evidence="6 7" key="1">
    <citation type="submission" date="2021-01" db="EMBL/GenBank/DDBJ databases">
        <title>WGS of actinomycetes isolated from Thailand.</title>
        <authorList>
            <person name="Thawai C."/>
        </authorList>
    </citation>
    <scope>NUCLEOTIDE SEQUENCE [LARGE SCALE GENOMIC DNA]</scope>
    <source>
        <strain evidence="6 7">CA3R110</strain>
    </source>
</reference>
<feature type="transmembrane region" description="Helical" evidence="4">
    <location>
        <begin position="327"/>
        <end position="346"/>
    </location>
</feature>
<keyword evidence="2 6" id="KW-0012">Acyltransferase</keyword>
<protein>
    <submittedName>
        <fullName evidence="6">1-acyl-sn-glycerol-3-phosphate acyltransferase</fullName>
    </submittedName>
</protein>
<dbReference type="GO" id="GO:0016746">
    <property type="term" value="F:acyltransferase activity"/>
    <property type="evidence" value="ECO:0007669"/>
    <property type="project" value="UniProtKB-KW"/>
</dbReference>
<dbReference type="RefSeq" id="WP_201856149.1">
    <property type="nucleotide sequence ID" value="NZ_JAERRG010000022.1"/>
</dbReference>
<evidence type="ECO:0000256" key="3">
    <source>
        <dbReference type="SAM" id="MobiDB-lite"/>
    </source>
</evidence>
<evidence type="ECO:0000256" key="1">
    <source>
        <dbReference type="ARBA" id="ARBA00022679"/>
    </source>
</evidence>
<dbReference type="CDD" id="cd07989">
    <property type="entry name" value="LPLAT_AGPAT-like"/>
    <property type="match status" value="1"/>
</dbReference>
<comment type="caution">
    <text evidence="6">The sequence shown here is derived from an EMBL/GenBank/DDBJ whole genome shotgun (WGS) entry which is preliminary data.</text>
</comment>
<evidence type="ECO:0000256" key="2">
    <source>
        <dbReference type="ARBA" id="ARBA00023315"/>
    </source>
</evidence>
<accession>A0ABS1Q0Y0</accession>
<evidence type="ECO:0000259" key="5">
    <source>
        <dbReference type="SMART" id="SM00563"/>
    </source>
</evidence>
<feature type="domain" description="Phospholipid/glycerol acyltransferase" evidence="5">
    <location>
        <begin position="112"/>
        <end position="228"/>
    </location>
</feature>
<feature type="transmembrane region" description="Helical" evidence="4">
    <location>
        <begin position="281"/>
        <end position="297"/>
    </location>
</feature>
<organism evidence="6 7">
    <name type="scientific">Streptomyces endocoffeicus</name>
    <dbReference type="NCBI Taxonomy" id="2898945"/>
    <lineage>
        <taxon>Bacteria</taxon>
        <taxon>Bacillati</taxon>
        <taxon>Actinomycetota</taxon>
        <taxon>Actinomycetes</taxon>
        <taxon>Kitasatosporales</taxon>
        <taxon>Streptomycetaceae</taxon>
        <taxon>Streptomyces</taxon>
    </lineage>
</organism>
<feature type="region of interest" description="Disordered" evidence="3">
    <location>
        <begin position="1"/>
        <end position="46"/>
    </location>
</feature>
<dbReference type="Proteomes" id="UP000621510">
    <property type="component" value="Unassembled WGS sequence"/>
</dbReference>
<keyword evidence="7" id="KW-1185">Reference proteome</keyword>
<keyword evidence="4" id="KW-0812">Transmembrane</keyword>
<dbReference type="SUPFAM" id="SSF69593">
    <property type="entry name" value="Glycerol-3-phosphate (1)-acyltransferase"/>
    <property type="match status" value="1"/>
</dbReference>
<evidence type="ECO:0000313" key="6">
    <source>
        <dbReference type="EMBL" id="MBL1118323.1"/>
    </source>
</evidence>
<gene>
    <name evidence="6" type="ORF">JK364_39035</name>
</gene>
<dbReference type="SMART" id="SM00563">
    <property type="entry name" value="PlsC"/>
    <property type="match status" value="1"/>
</dbReference>